<evidence type="ECO:0000313" key="3">
    <source>
        <dbReference type="EMBL" id="KGM07219.1"/>
    </source>
</evidence>
<protein>
    <submittedName>
        <fullName evidence="3">Cytochrome c family protein</fullName>
    </submittedName>
</protein>
<dbReference type="InterPro" id="IPR021796">
    <property type="entry name" value="Tll0287-like_dom"/>
</dbReference>
<evidence type="ECO:0000259" key="2">
    <source>
        <dbReference type="Pfam" id="PF11845"/>
    </source>
</evidence>
<dbReference type="EMBL" id="JRQD01000002">
    <property type="protein sequence ID" value="KGM07219.1"/>
    <property type="molecule type" value="Genomic_DNA"/>
</dbReference>
<feature type="chain" id="PRO_5001959363" evidence="1">
    <location>
        <begin position="20"/>
        <end position="190"/>
    </location>
</feature>
<proteinExistence type="predicted"/>
<sequence length="190" mass="20786">MKTVTLMISLLCVCASSSAAQLSEQQQFEKEAQVAIKEFSSSLKTALLSAMQDGGPIEAVAVCNLIAPTLAAEMSKKHGMEIGRTSLKVRNPSNEADEWETSVMQKFETRLSSGEAIQSLAFSEKVDTDTGQQWRMMKAIPTDKVCLSCHGTKIAPPIQAKLDKYYPDDMATGFKLRDIRGAFTVSKEID</sequence>
<dbReference type="STRING" id="392484.LP43_0828"/>
<feature type="signal peptide" evidence="1">
    <location>
        <begin position="1"/>
        <end position="19"/>
    </location>
</feature>
<feature type="domain" description="Tll0287-like" evidence="2">
    <location>
        <begin position="25"/>
        <end position="186"/>
    </location>
</feature>
<reference evidence="3 4" key="1">
    <citation type="submission" date="2014-09" db="EMBL/GenBank/DDBJ databases">
        <authorList>
            <person name="Grob C."/>
            <person name="Taubert M."/>
            <person name="Howat A.M."/>
            <person name="Burns O.J."/>
            <person name="Dixon J.L."/>
            <person name="Chen Y."/>
            <person name="Murrell J.C."/>
        </authorList>
    </citation>
    <scope>NUCLEOTIDE SEQUENCE [LARGE SCALE GENOMIC DNA]</scope>
    <source>
        <strain evidence="3">L4</strain>
    </source>
</reference>
<dbReference type="RefSeq" id="WP_036312358.1">
    <property type="nucleotide sequence ID" value="NZ_JRQD01000002.1"/>
</dbReference>
<dbReference type="Proteomes" id="UP000029999">
    <property type="component" value="Unassembled WGS sequence"/>
</dbReference>
<evidence type="ECO:0000313" key="4">
    <source>
        <dbReference type="Proteomes" id="UP000029999"/>
    </source>
</evidence>
<keyword evidence="1" id="KW-0732">Signal</keyword>
<gene>
    <name evidence="3" type="ORF">LP43_0828</name>
</gene>
<dbReference type="AlphaFoldDB" id="A0A0A0BJG9"/>
<evidence type="ECO:0000256" key="1">
    <source>
        <dbReference type="SAM" id="SignalP"/>
    </source>
</evidence>
<name>A0A0A0BJG9_9GAMM</name>
<comment type="caution">
    <text evidence="3">The sequence shown here is derived from an EMBL/GenBank/DDBJ whole genome shotgun (WGS) entry which is preliminary data.</text>
</comment>
<accession>A0A0A0BJG9</accession>
<organism evidence="3 4">
    <name type="scientific">Methylophaga thiooxydans</name>
    <dbReference type="NCBI Taxonomy" id="392484"/>
    <lineage>
        <taxon>Bacteria</taxon>
        <taxon>Pseudomonadati</taxon>
        <taxon>Pseudomonadota</taxon>
        <taxon>Gammaproteobacteria</taxon>
        <taxon>Thiotrichales</taxon>
        <taxon>Piscirickettsiaceae</taxon>
        <taxon>Methylophaga</taxon>
    </lineage>
</organism>
<dbReference type="Pfam" id="PF11845">
    <property type="entry name" value="Tll0287-like"/>
    <property type="match status" value="1"/>
</dbReference>